<gene>
    <name evidence="10" type="ORF">CKA38_08045</name>
</gene>
<keyword evidence="5 8" id="KW-0456">Lyase</keyword>
<organism evidence="10 11">
    <name type="scientific">Ereboglobus luteus</name>
    <dbReference type="NCBI Taxonomy" id="1796921"/>
    <lineage>
        <taxon>Bacteria</taxon>
        <taxon>Pseudomonadati</taxon>
        <taxon>Verrucomicrobiota</taxon>
        <taxon>Opitutia</taxon>
        <taxon>Opitutales</taxon>
        <taxon>Opitutaceae</taxon>
        <taxon>Ereboglobus</taxon>
    </lineage>
</organism>
<dbReference type="PIRSF" id="PIRSF038940">
    <property type="entry name" value="Low_specificity_LTA"/>
    <property type="match status" value="1"/>
</dbReference>
<name>A0A2U8E3A8_9BACT</name>
<evidence type="ECO:0000259" key="9">
    <source>
        <dbReference type="Pfam" id="PF01212"/>
    </source>
</evidence>
<dbReference type="InterPro" id="IPR015421">
    <property type="entry name" value="PyrdxlP-dep_Trfase_major"/>
</dbReference>
<dbReference type="OrthoDB" id="9774495at2"/>
<evidence type="ECO:0000256" key="5">
    <source>
        <dbReference type="ARBA" id="ARBA00023239"/>
    </source>
</evidence>
<accession>A0A2U8E3A8</accession>
<comment type="subunit">
    <text evidence="3">Homotetramer.</text>
</comment>
<dbReference type="KEGG" id="elut:CKA38_08045"/>
<dbReference type="FunFam" id="3.40.640.10:FF:000087">
    <property type="entry name" value="L-threonine aldolase"/>
    <property type="match status" value="1"/>
</dbReference>
<proteinExistence type="inferred from homology"/>
<evidence type="ECO:0000256" key="3">
    <source>
        <dbReference type="ARBA" id="ARBA00011881"/>
    </source>
</evidence>
<dbReference type="EC" id="4.1.2.48" evidence="8"/>
<evidence type="ECO:0000256" key="4">
    <source>
        <dbReference type="ARBA" id="ARBA00022898"/>
    </source>
</evidence>
<evidence type="ECO:0000313" key="10">
    <source>
        <dbReference type="EMBL" id="AWI09194.1"/>
    </source>
</evidence>
<dbReference type="InterPro" id="IPR015422">
    <property type="entry name" value="PyrdxlP-dep_Trfase_small"/>
</dbReference>
<comment type="function">
    <text evidence="8">Catalyzes the cleavage of L-allo-threonine and L-threonine to glycine and acetaldehyde.</text>
</comment>
<dbReference type="EMBL" id="CP023004">
    <property type="protein sequence ID" value="AWI09194.1"/>
    <property type="molecule type" value="Genomic_DNA"/>
</dbReference>
<dbReference type="Proteomes" id="UP000244896">
    <property type="component" value="Chromosome"/>
</dbReference>
<sequence>MSQNRNPGDPLNNAGITHDHHFASDNTSGICPEAWIALAEANTGRLPSYGADAWTQQACDLIRGVFEKPDAEVFFVFNGTSANSLALASLCQSYHSVICHDYAHVETDECGAPEFFSNGTKLLVGSGPRGKLTPEAVEKLIHKRTDIHYPKPRVLSLTQSTEWGTVYTVDEIRALTAITKRHGLHIHMDGARFANAASALEYRTGAAPADITWRAGVDVLCLGGTKNGMTTTEAVVFFDSQLAKEFDYRCKQAGQLASKMRFLSAQWVGMLKDGAWLRNAAHANLMTKRLAAALREIPGITPIIEPEANALFVDMPAPVAARLQQQGWHFYNFIGANGYRLMCSWDTREEDIDRFTQAVRAAAETQSPDPA</sequence>
<evidence type="ECO:0000256" key="1">
    <source>
        <dbReference type="ARBA" id="ARBA00001933"/>
    </source>
</evidence>
<keyword evidence="4 8" id="KW-0663">Pyridoxal phosphate</keyword>
<keyword evidence="11" id="KW-1185">Reference proteome</keyword>
<reference evidence="10 11" key="1">
    <citation type="journal article" date="2018" name="Syst. Appl. Microbiol.">
        <title>Ereboglobus luteus gen. nov. sp. nov. from cockroach guts, and new insights into the oxygen relationship of the genera Opitutus and Didymococcus (Verrucomicrobia: Opitutaceae).</title>
        <authorList>
            <person name="Tegtmeier D."/>
            <person name="Belitz A."/>
            <person name="Radek R."/>
            <person name="Heimerl T."/>
            <person name="Brune A."/>
        </authorList>
    </citation>
    <scope>NUCLEOTIDE SEQUENCE [LARGE SCALE GENOMIC DNA]</scope>
    <source>
        <strain evidence="10 11">Ho45</strain>
    </source>
</reference>
<dbReference type="InterPro" id="IPR001597">
    <property type="entry name" value="ArAA_b-elim_lyase/Thr_aldolase"/>
</dbReference>
<evidence type="ECO:0000256" key="6">
    <source>
        <dbReference type="ARBA" id="ARBA00050410"/>
    </source>
</evidence>
<dbReference type="InterPro" id="IPR015424">
    <property type="entry name" value="PyrdxlP-dep_Trfase"/>
</dbReference>
<dbReference type="GO" id="GO:0008732">
    <property type="term" value="F:L-allo-threonine aldolase activity"/>
    <property type="evidence" value="ECO:0007669"/>
    <property type="project" value="RHEA"/>
</dbReference>
<evidence type="ECO:0000256" key="2">
    <source>
        <dbReference type="ARBA" id="ARBA00006966"/>
    </source>
</evidence>
<dbReference type="Gene3D" id="3.90.1150.10">
    <property type="entry name" value="Aspartate Aminotransferase, domain 1"/>
    <property type="match status" value="1"/>
</dbReference>
<comment type="catalytic activity">
    <reaction evidence="6 8">
        <text>L-threonine = acetaldehyde + glycine</text>
        <dbReference type="Rhea" id="RHEA:19625"/>
        <dbReference type="ChEBI" id="CHEBI:15343"/>
        <dbReference type="ChEBI" id="CHEBI:57305"/>
        <dbReference type="ChEBI" id="CHEBI:57926"/>
        <dbReference type="EC" id="4.1.2.48"/>
    </reaction>
</comment>
<dbReference type="GO" id="GO:0006567">
    <property type="term" value="P:L-threonine catabolic process"/>
    <property type="evidence" value="ECO:0007669"/>
    <property type="project" value="UniProtKB-UniRule"/>
</dbReference>
<dbReference type="PANTHER" id="PTHR48097">
    <property type="entry name" value="L-THREONINE ALDOLASE-RELATED"/>
    <property type="match status" value="1"/>
</dbReference>
<dbReference type="Pfam" id="PF01212">
    <property type="entry name" value="Beta_elim_lyase"/>
    <property type="match status" value="1"/>
</dbReference>
<dbReference type="RefSeq" id="WP_108825004.1">
    <property type="nucleotide sequence ID" value="NZ_CP023004.1"/>
</dbReference>
<dbReference type="CDD" id="cd06502">
    <property type="entry name" value="TA_like"/>
    <property type="match status" value="1"/>
</dbReference>
<dbReference type="PANTHER" id="PTHR48097:SF5">
    <property type="entry name" value="LOW SPECIFICITY L-THREONINE ALDOLASE"/>
    <property type="match status" value="1"/>
</dbReference>
<evidence type="ECO:0000256" key="7">
    <source>
        <dbReference type="ARBA" id="ARBA00050939"/>
    </source>
</evidence>
<dbReference type="InterPro" id="IPR026273">
    <property type="entry name" value="Low_specificity_L-TA_bact"/>
</dbReference>
<dbReference type="Gene3D" id="3.40.640.10">
    <property type="entry name" value="Type I PLP-dependent aspartate aminotransferase-like (Major domain)"/>
    <property type="match status" value="1"/>
</dbReference>
<dbReference type="SUPFAM" id="SSF53383">
    <property type="entry name" value="PLP-dependent transferases"/>
    <property type="match status" value="1"/>
</dbReference>
<feature type="domain" description="Aromatic amino acid beta-eliminating lyase/threonine aldolase" evidence="9">
    <location>
        <begin position="22"/>
        <end position="314"/>
    </location>
</feature>
<evidence type="ECO:0000313" key="11">
    <source>
        <dbReference type="Proteomes" id="UP000244896"/>
    </source>
</evidence>
<dbReference type="AlphaFoldDB" id="A0A2U8E3A8"/>
<protein>
    <recommendedName>
        <fullName evidence="8">L-threonine aldolase</fullName>
        <ecNumber evidence="8">4.1.2.48</ecNumber>
    </recommendedName>
</protein>
<evidence type="ECO:0000256" key="8">
    <source>
        <dbReference type="PIRNR" id="PIRNR038940"/>
    </source>
</evidence>
<comment type="similarity">
    <text evidence="2 8">Belongs to the threonine aldolase family.</text>
</comment>
<comment type="cofactor">
    <cofactor evidence="1 8">
        <name>pyridoxal 5'-phosphate</name>
        <dbReference type="ChEBI" id="CHEBI:597326"/>
    </cofactor>
</comment>
<comment type="catalytic activity">
    <reaction evidence="7 8">
        <text>L-allo-threonine = acetaldehyde + glycine</text>
        <dbReference type="Rhea" id="RHEA:26209"/>
        <dbReference type="ChEBI" id="CHEBI:15343"/>
        <dbReference type="ChEBI" id="CHEBI:57305"/>
        <dbReference type="ChEBI" id="CHEBI:58585"/>
        <dbReference type="EC" id="4.1.2.48"/>
    </reaction>
</comment>